<sequence length="82" mass="9197">MIATIPDWINNLTPQELSDAAIRLQLDASYLYRWAGIYRDGRAHSVAVRAQMAARRSYDLSKLCIYAARQRGGVCLPRKGDG</sequence>
<accession>A0ABU9YVY2</accession>
<keyword evidence="2" id="KW-1185">Reference proteome</keyword>
<name>A0ABU9YVY2_9RHOO</name>
<evidence type="ECO:0000313" key="1">
    <source>
        <dbReference type="EMBL" id="MEN3067855.1"/>
    </source>
</evidence>
<organism evidence="1 2">
    <name type="scientific">Uliginosibacterium sediminicola</name>
    <dbReference type="NCBI Taxonomy" id="2024550"/>
    <lineage>
        <taxon>Bacteria</taxon>
        <taxon>Pseudomonadati</taxon>
        <taxon>Pseudomonadota</taxon>
        <taxon>Betaproteobacteria</taxon>
        <taxon>Rhodocyclales</taxon>
        <taxon>Zoogloeaceae</taxon>
        <taxon>Uliginosibacterium</taxon>
    </lineage>
</organism>
<protein>
    <recommendedName>
        <fullName evidence="3">Transposase</fullName>
    </recommendedName>
</protein>
<proteinExistence type="predicted"/>
<evidence type="ECO:0008006" key="3">
    <source>
        <dbReference type="Google" id="ProtNLM"/>
    </source>
</evidence>
<gene>
    <name evidence="1" type="ORF">ABDB84_05135</name>
</gene>
<reference evidence="1 2" key="1">
    <citation type="journal article" date="2018" name="Int. J. Syst. Evol. Microbiol.">
        <title>Uliginosibacterium sediminicola sp. nov., isolated from freshwater sediment.</title>
        <authorList>
            <person name="Hwang W.M."/>
            <person name="Kim S.M."/>
            <person name="Kang K."/>
            <person name="Ahn T.Y."/>
        </authorList>
    </citation>
    <scope>NUCLEOTIDE SEQUENCE [LARGE SCALE GENOMIC DNA]</scope>
    <source>
        <strain evidence="1 2">M1-21</strain>
    </source>
</reference>
<comment type="caution">
    <text evidence="1">The sequence shown here is derived from an EMBL/GenBank/DDBJ whole genome shotgun (WGS) entry which is preliminary data.</text>
</comment>
<dbReference type="Proteomes" id="UP001410394">
    <property type="component" value="Unassembled WGS sequence"/>
</dbReference>
<evidence type="ECO:0000313" key="2">
    <source>
        <dbReference type="Proteomes" id="UP001410394"/>
    </source>
</evidence>
<dbReference type="EMBL" id="JBDIVE010000002">
    <property type="protein sequence ID" value="MEN3067855.1"/>
    <property type="molecule type" value="Genomic_DNA"/>
</dbReference>
<dbReference type="RefSeq" id="WP_345918618.1">
    <property type="nucleotide sequence ID" value="NZ_JBDIVE010000002.1"/>
</dbReference>